<reference evidence="1 2" key="1">
    <citation type="submission" date="2019-07" db="EMBL/GenBank/DDBJ databases">
        <authorList>
            <person name="Park M."/>
        </authorList>
    </citation>
    <scope>NUCLEOTIDE SEQUENCE [LARGE SCALE GENOMIC DNA]</scope>
    <source>
        <strain evidence="1 2">KCTC32445</strain>
    </source>
</reference>
<name>A0A553WC57_9SPHN</name>
<proteinExistence type="predicted"/>
<dbReference type="Proteomes" id="UP000320160">
    <property type="component" value="Unassembled WGS sequence"/>
</dbReference>
<dbReference type="InterPro" id="IPR019660">
    <property type="entry name" value="Put_sensory_transdc_reg_YbjN"/>
</dbReference>
<dbReference type="CDD" id="cd17033">
    <property type="entry name" value="DR1245-like"/>
    <property type="match status" value="1"/>
</dbReference>
<organism evidence="1 2">
    <name type="scientific">Sphingorhabdus contaminans</name>
    <dbReference type="NCBI Taxonomy" id="1343899"/>
    <lineage>
        <taxon>Bacteria</taxon>
        <taxon>Pseudomonadati</taxon>
        <taxon>Pseudomonadota</taxon>
        <taxon>Alphaproteobacteria</taxon>
        <taxon>Sphingomonadales</taxon>
        <taxon>Sphingomonadaceae</taxon>
        <taxon>Sphingorhabdus</taxon>
    </lineage>
</organism>
<dbReference type="AlphaFoldDB" id="A0A553WC57"/>
<evidence type="ECO:0000313" key="1">
    <source>
        <dbReference type="EMBL" id="TSB02276.1"/>
    </source>
</evidence>
<sequence length="170" mass="19410">MHDADEQYEQFERDESAPVDMLAALFEARGWSYELDGEDEITAEYKGSWTSYQIRAIWREEDNALQLILLPDVTVPSDKRDAIYKALGLINEQLWLGHFDMWSANGILLFRHGSLMPSNGLLGVDHAQTIIDVAIDECERFYPVFQFIIWGDKTPEEAITSALIETHGEA</sequence>
<dbReference type="EMBL" id="VKKU01000002">
    <property type="protein sequence ID" value="TSB02276.1"/>
    <property type="molecule type" value="Genomic_DNA"/>
</dbReference>
<dbReference type="OrthoDB" id="9792176at2"/>
<gene>
    <name evidence="1" type="ORF">FOM92_14315</name>
</gene>
<comment type="caution">
    <text evidence="1">The sequence shown here is derived from an EMBL/GenBank/DDBJ whole genome shotgun (WGS) entry which is preliminary data.</text>
</comment>
<accession>A0A553WC57</accession>
<dbReference type="Pfam" id="PF10722">
    <property type="entry name" value="YbjN"/>
    <property type="match status" value="1"/>
</dbReference>
<evidence type="ECO:0000313" key="2">
    <source>
        <dbReference type="Proteomes" id="UP000320160"/>
    </source>
</evidence>
<dbReference type="RefSeq" id="WP_143777494.1">
    <property type="nucleotide sequence ID" value="NZ_OZ260107.1"/>
</dbReference>
<evidence type="ECO:0008006" key="3">
    <source>
        <dbReference type="Google" id="ProtNLM"/>
    </source>
</evidence>
<keyword evidence="2" id="KW-1185">Reference proteome</keyword>
<protein>
    <recommendedName>
        <fullName evidence="3">YbjN domain-containing protein</fullName>
    </recommendedName>
</protein>